<keyword evidence="2" id="KW-1185">Reference proteome</keyword>
<evidence type="ECO:0000313" key="2">
    <source>
        <dbReference type="Proteomes" id="UP000222392"/>
    </source>
</evidence>
<proteinExistence type="predicted"/>
<protein>
    <submittedName>
        <fullName evidence="1">Uncharacterized protein</fullName>
    </submittedName>
</protein>
<evidence type="ECO:0000313" key="1">
    <source>
        <dbReference type="EMBL" id="AKI28823.1"/>
    </source>
</evidence>
<sequence length="118" mass="13217">MQHYKSFDEWKNEQVAECGATVEDALQVESPLTAAKIAFEVARTGLISPDSNVEKNRELLLQRSIVGLAKYGVTTDNNPLSLRDWLQHALEETLDLANYLQAAISKLDEEGAENENRQ</sequence>
<reference evidence="1 2" key="1">
    <citation type="journal article" date="2015" name="BMC Genomics">
        <title>The isolation and characterization of two Stenotrophomonas maltophilia bacteriophages capable of cross-taxonomic order infectivity.</title>
        <authorList>
            <person name="Peters D.L."/>
            <person name="Lynch K.H."/>
            <person name="Stothard P."/>
            <person name="Dennis J.J."/>
        </authorList>
    </citation>
    <scope>NUCLEOTIDE SEQUENCE [LARGE SCALE GENOMIC DNA]</scope>
</reference>
<name>A0A0M3WLR5_9CAUD</name>
<dbReference type="EMBL" id="KR537872">
    <property type="protein sequence ID" value="AKI28823.1"/>
    <property type="molecule type" value="Genomic_DNA"/>
</dbReference>
<dbReference type="GeneID" id="77609590"/>
<dbReference type="RefSeq" id="YP_010597922.1">
    <property type="nucleotide sequence ID" value="NC_069751.1"/>
</dbReference>
<accession>A0A0M3WLR5</accession>
<dbReference type="Proteomes" id="UP000222392">
    <property type="component" value="Segment"/>
</dbReference>
<organism evidence="1 2">
    <name type="scientific">Stenotrophomonas phage vB_SmaS-DLP_1</name>
    <dbReference type="NCBI Taxonomy" id="1642588"/>
    <lineage>
        <taxon>Viruses</taxon>
        <taxon>Duplodnaviria</taxon>
        <taxon>Heunggongvirae</taxon>
        <taxon>Uroviricota</taxon>
        <taxon>Caudoviricetes</taxon>
        <taxon>Jondennisvirinae</taxon>
        <taxon>Septimatrevirus</taxon>
        <taxon>Septimatrevirus DLP1</taxon>
    </lineage>
</organism>
<dbReference type="KEGG" id="vg:77609590"/>